<dbReference type="AlphaFoldDB" id="A0A0F5IT47"/>
<evidence type="ECO:0000256" key="3">
    <source>
        <dbReference type="ARBA" id="ARBA00022448"/>
    </source>
</evidence>
<comment type="subcellular location">
    <subcellularLocation>
        <location evidence="1">Cell inner membrane</location>
        <topology evidence="1">Single-pass membrane protein</topology>
        <orientation evidence="1">Periplasmic side</orientation>
    </subcellularLocation>
</comment>
<accession>A0A0F5IT47</accession>
<dbReference type="InterPro" id="IPR037682">
    <property type="entry name" value="TonB_C"/>
</dbReference>
<evidence type="ECO:0000256" key="1">
    <source>
        <dbReference type="ARBA" id="ARBA00004383"/>
    </source>
</evidence>
<evidence type="ECO:0000256" key="8">
    <source>
        <dbReference type="ARBA" id="ARBA00022989"/>
    </source>
</evidence>
<keyword evidence="6 10" id="KW-0812">Transmembrane</keyword>
<proteinExistence type="inferred from homology"/>
<dbReference type="InterPro" id="IPR051045">
    <property type="entry name" value="TonB-dependent_transducer"/>
</dbReference>
<gene>
    <name evidence="13" type="ORF">HMPREF1535_03881</name>
</gene>
<protein>
    <submittedName>
        <fullName evidence="13">TonB family domain-containing protein</fullName>
    </submittedName>
</protein>
<evidence type="ECO:0000256" key="11">
    <source>
        <dbReference type="SAM" id="SignalP"/>
    </source>
</evidence>
<evidence type="ECO:0000259" key="12">
    <source>
        <dbReference type="PROSITE" id="PS52015"/>
    </source>
</evidence>
<keyword evidence="5" id="KW-0997">Cell inner membrane</keyword>
<dbReference type="GO" id="GO:0055085">
    <property type="term" value="P:transmembrane transport"/>
    <property type="evidence" value="ECO:0007669"/>
    <property type="project" value="InterPro"/>
</dbReference>
<evidence type="ECO:0000256" key="2">
    <source>
        <dbReference type="ARBA" id="ARBA00006555"/>
    </source>
</evidence>
<dbReference type="PANTHER" id="PTHR33446">
    <property type="entry name" value="PROTEIN TONB-RELATED"/>
    <property type="match status" value="1"/>
</dbReference>
<dbReference type="GO" id="GO:0015031">
    <property type="term" value="P:protein transport"/>
    <property type="evidence" value="ECO:0007669"/>
    <property type="project" value="UniProtKB-KW"/>
</dbReference>
<comment type="similarity">
    <text evidence="2">Belongs to the TonB family.</text>
</comment>
<evidence type="ECO:0000256" key="4">
    <source>
        <dbReference type="ARBA" id="ARBA00022475"/>
    </source>
</evidence>
<dbReference type="EMBL" id="AQHV01000021">
    <property type="protein sequence ID" value="KKB48653.1"/>
    <property type="molecule type" value="Genomic_DNA"/>
</dbReference>
<comment type="caution">
    <text evidence="13">The sequence shown here is derived from an EMBL/GenBank/DDBJ whole genome shotgun (WGS) entry which is preliminary data.</text>
</comment>
<keyword evidence="8 10" id="KW-1133">Transmembrane helix</keyword>
<dbReference type="SUPFAM" id="SSF74653">
    <property type="entry name" value="TolA/TonB C-terminal domain"/>
    <property type="match status" value="1"/>
</dbReference>
<dbReference type="Proteomes" id="UP000033047">
    <property type="component" value="Unassembled WGS sequence"/>
</dbReference>
<dbReference type="STRING" id="927665.HMPREF1535_03881"/>
<dbReference type="PROSITE" id="PS52015">
    <property type="entry name" value="TONB_CTD"/>
    <property type="match status" value="1"/>
</dbReference>
<evidence type="ECO:0000313" key="13">
    <source>
        <dbReference type="EMBL" id="KKB48653.1"/>
    </source>
</evidence>
<keyword evidence="4" id="KW-1003">Cell membrane</keyword>
<evidence type="ECO:0000256" key="7">
    <source>
        <dbReference type="ARBA" id="ARBA00022927"/>
    </source>
</evidence>
<keyword evidence="7" id="KW-0653">Protein transport</keyword>
<evidence type="ECO:0000256" key="9">
    <source>
        <dbReference type="ARBA" id="ARBA00023136"/>
    </source>
</evidence>
<feature type="domain" description="TonB C-terminal" evidence="12">
    <location>
        <begin position="233"/>
        <end position="330"/>
    </location>
</feature>
<dbReference type="PATRIC" id="fig|927665.4.peg.3986"/>
<feature type="signal peptide" evidence="11">
    <location>
        <begin position="1"/>
        <end position="23"/>
    </location>
</feature>
<keyword evidence="11" id="KW-0732">Signal</keyword>
<dbReference type="Gene3D" id="3.30.1150.10">
    <property type="match status" value="1"/>
</dbReference>
<evidence type="ECO:0000313" key="14">
    <source>
        <dbReference type="Proteomes" id="UP000033047"/>
    </source>
</evidence>
<feature type="chain" id="PRO_5002488067" evidence="11">
    <location>
        <begin position="24"/>
        <end position="538"/>
    </location>
</feature>
<sequence>MKVSLLQFLLLSVFLLGNMDAKAQLNNNLTADELRIKQEVKPFLDSLIIEEPKITDKDISLFRLEAVFPAKSFTRFGTNEGEFTAFTPDNPKSQGLVSEPIPLLGGARISLIYSFIDDYKSNVPIAGKYRFESIREKDALGEEMVRQSLYLHVLNDLRFSRIKVGLMEVVMLPPDNEGKNINNLPSFGYRSMSFSRMEDNQYMLTYLLRSSEGVYSPILRSEGSDRTFPEYTGGSAAQFWFIRQNMQYPEKAAEEEVSGTILVSCTVEPDGSVTEPHVFLGSEPLLNDEAIRLVALTSGKWIPATRNGENIADEKVIPITFRLDDDMLKTIQVAKKPGKKLPVKTYLFFFALAVILIFYLRNKFFKKDRRPDPALRPNVSVSNDKMVIVAGVDETQMALMLRTFTEIYNARSYEAIIRMHTMSTQVFALTFPYDISWDIFLELLDHLIYFDESEHKAQTRAWLTLPEQCKPVAGEHAMFFTKEDDKDFDPVRLTTQHNHGWKVDYETEQLVATEVLEEYVKPPFAYYEVIQKNFVEFD</sequence>
<name>A0A0F5IT47_9BACT</name>
<dbReference type="NCBIfam" id="TIGR01352">
    <property type="entry name" value="tonB_Cterm"/>
    <property type="match status" value="1"/>
</dbReference>
<dbReference type="Pfam" id="PF03544">
    <property type="entry name" value="TonB_C"/>
    <property type="match status" value="1"/>
</dbReference>
<reference evidence="13 14" key="1">
    <citation type="submission" date="2013-04" db="EMBL/GenBank/DDBJ databases">
        <title>The Genome Sequence of Parabacteroides goldsteinii DSM 19448.</title>
        <authorList>
            <consortium name="The Broad Institute Genomics Platform"/>
            <person name="Earl A."/>
            <person name="Ward D."/>
            <person name="Feldgarden M."/>
            <person name="Gevers D."/>
            <person name="Martens E."/>
            <person name="Sakamoto M."/>
            <person name="Benno Y."/>
            <person name="Song Y."/>
            <person name="Liu C."/>
            <person name="Lee J."/>
            <person name="Bolanos M."/>
            <person name="Vaisanen M.L."/>
            <person name="Finegold S.M."/>
            <person name="Walker B."/>
            <person name="Young S."/>
            <person name="Zeng Q."/>
            <person name="Gargeya S."/>
            <person name="Fitzgerald M."/>
            <person name="Haas B."/>
            <person name="Abouelleil A."/>
            <person name="Allen A.W."/>
            <person name="Alvarado L."/>
            <person name="Arachchi H.M."/>
            <person name="Berlin A.M."/>
            <person name="Chapman S.B."/>
            <person name="Gainer-Dewar J."/>
            <person name="Goldberg J."/>
            <person name="Griggs A."/>
            <person name="Gujja S."/>
            <person name="Hansen M."/>
            <person name="Howarth C."/>
            <person name="Imamovic A."/>
            <person name="Ireland A."/>
            <person name="Larimer J."/>
            <person name="McCowan C."/>
            <person name="Murphy C."/>
            <person name="Pearson M."/>
            <person name="Poon T.W."/>
            <person name="Priest M."/>
            <person name="Roberts A."/>
            <person name="Saif S."/>
            <person name="Shea T."/>
            <person name="Sisk P."/>
            <person name="Sykes S."/>
            <person name="Wortman J."/>
            <person name="Nusbaum C."/>
            <person name="Birren B."/>
        </authorList>
    </citation>
    <scope>NUCLEOTIDE SEQUENCE [LARGE SCALE GENOMIC DNA]</scope>
    <source>
        <strain evidence="13 14">DSM 19448</strain>
    </source>
</reference>
<dbReference type="RefSeq" id="WP_046147135.1">
    <property type="nucleotide sequence ID" value="NZ_KQ033913.1"/>
</dbReference>
<feature type="transmembrane region" description="Helical" evidence="10">
    <location>
        <begin position="343"/>
        <end position="360"/>
    </location>
</feature>
<evidence type="ECO:0000256" key="6">
    <source>
        <dbReference type="ARBA" id="ARBA00022692"/>
    </source>
</evidence>
<dbReference type="PANTHER" id="PTHR33446:SF2">
    <property type="entry name" value="PROTEIN TONB"/>
    <property type="match status" value="1"/>
</dbReference>
<organism evidence="13 14">
    <name type="scientific">Parabacteroides goldsteinii DSM 19448 = WAL 12034</name>
    <dbReference type="NCBI Taxonomy" id="927665"/>
    <lineage>
        <taxon>Bacteria</taxon>
        <taxon>Pseudomonadati</taxon>
        <taxon>Bacteroidota</taxon>
        <taxon>Bacteroidia</taxon>
        <taxon>Bacteroidales</taxon>
        <taxon>Tannerellaceae</taxon>
        <taxon>Parabacteroides</taxon>
    </lineage>
</organism>
<keyword evidence="3" id="KW-0813">Transport</keyword>
<dbReference type="HOGENOM" id="CLU_503294_0_0_10"/>
<dbReference type="GO" id="GO:0031992">
    <property type="term" value="F:energy transducer activity"/>
    <property type="evidence" value="ECO:0007669"/>
    <property type="project" value="TreeGrafter"/>
</dbReference>
<dbReference type="InterPro" id="IPR006260">
    <property type="entry name" value="TonB/TolA_C"/>
</dbReference>
<keyword evidence="9 10" id="KW-0472">Membrane</keyword>
<evidence type="ECO:0000256" key="10">
    <source>
        <dbReference type="SAM" id="Phobius"/>
    </source>
</evidence>
<evidence type="ECO:0000256" key="5">
    <source>
        <dbReference type="ARBA" id="ARBA00022519"/>
    </source>
</evidence>
<dbReference type="GO" id="GO:0098797">
    <property type="term" value="C:plasma membrane protein complex"/>
    <property type="evidence" value="ECO:0007669"/>
    <property type="project" value="TreeGrafter"/>
</dbReference>